<keyword evidence="1" id="KW-0812">Transmembrane</keyword>
<sequence>MIPEHQPWVVYYPWVMPYAWVVSYPWVMPYAWVVSYPWVLPYAWVVPYACIVAYPSVVSYLWLKLEGDSPSIPGLELGHNVSGDATWHPPGL</sequence>
<dbReference type="AlphaFoldDB" id="A0A4Z2ETM4"/>
<keyword evidence="3" id="KW-1185">Reference proteome</keyword>
<organism evidence="2 3">
    <name type="scientific">Liparis tanakae</name>
    <name type="common">Tanaka's snailfish</name>
    <dbReference type="NCBI Taxonomy" id="230148"/>
    <lineage>
        <taxon>Eukaryota</taxon>
        <taxon>Metazoa</taxon>
        <taxon>Chordata</taxon>
        <taxon>Craniata</taxon>
        <taxon>Vertebrata</taxon>
        <taxon>Euteleostomi</taxon>
        <taxon>Actinopterygii</taxon>
        <taxon>Neopterygii</taxon>
        <taxon>Teleostei</taxon>
        <taxon>Neoteleostei</taxon>
        <taxon>Acanthomorphata</taxon>
        <taxon>Eupercaria</taxon>
        <taxon>Perciformes</taxon>
        <taxon>Cottioidei</taxon>
        <taxon>Cottales</taxon>
        <taxon>Liparidae</taxon>
        <taxon>Liparis</taxon>
    </lineage>
</organism>
<accession>A0A4Z2ETM4</accession>
<keyword evidence="1" id="KW-1133">Transmembrane helix</keyword>
<dbReference type="Proteomes" id="UP000314294">
    <property type="component" value="Unassembled WGS sequence"/>
</dbReference>
<name>A0A4Z2ETM4_9TELE</name>
<reference evidence="2 3" key="1">
    <citation type="submission" date="2019-03" db="EMBL/GenBank/DDBJ databases">
        <title>First draft genome of Liparis tanakae, snailfish: a comprehensive survey of snailfish specific genes.</title>
        <authorList>
            <person name="Kim W."/>
            <person name="Song I."/>
            <person name="Jeong J.-H."/>
            <person name="Kim D."/>
            <person name="Kim S."/>
            <person name="Ryu S."/>
            <person name="Song J.Y."/>
            <person name="Lee S.K."/>
        </authorList>
    </citation>
    <scope>NUCLEOTIDE SEQUENCE [LARGE SCALE GENOMIC DNA]</scope>
    <source>
        <tissue evidence="2">Muscle</tissue>
    </source>
</reference>
<feature type="transmembrane region" description="Helical" evidence="1">
    <location>
        <begin position="39"/>
        <end position="63"/>
    </location>
</feature>
<comment type="caution">
    <text evidence="2">The sequence shown here is derived from an EMBL/GenBank/DDBJ whole genome shotgun (WGS) entry which is preliminary data.</text>
</comment>
<evidence type="ECO:0000313" key="3">
    <source>
        <dbReference type="Proteomes" id="UP000314294"/>
    </source>
</evidence>
<evidence type="ECO:0000313" key="2">
    <source>
        <dbReference type="EMBL" id="TNN32205.1"/>
    </source>
</evidence>
<gene>
    <name evidence="2" type="ORF">EYF80_057636</name>
</gene>
<feature type="transmembrane region" description="Helical" evidence="1">
    <location>
        <begin position="9"/>
        <end position="27"/>
    </location>
</feature>
<dbReference type="EMBL" id="SRLO01002844">
    <property type="protein sequence ID" value="TNN32205.1"/>
    <property type="molecule type" value="Genomic_DNA"/>
</dbReference>
<proteinExistence type="predicted"/>
<protein>
    <submittedName>
        <fullName evidence="2">Uncharacterized protein</fullName>
    </submittedName>
</protein>
<evidence type="ECO:0000256" key="1">
    <source>
        <dbReference type="SAM" id="Phobius"/>
    </source>
</evidence>
<keyword evidence="1" id="KW-0472">Membrane</keyword>